<dbReference type="SUPFAM" id="SSF52980">
    <property type="entry name" value="Restriction endonuclease-like"/>
    <property type="match status" value="1"/>
</dbReference>
<feature type="domain" description="YqaJ viral recombinase" evidence="2">
    <location>
        <begin position="131"/>
        <end position="200"/>
    </location>
</feature>
<comment type="caution">
    <text evidence="3">The sequence shown here is derived from an EMBL/GenBank/DDBJ whole genome shotgun (WGS) entry which is preliminary data.</text>
</comment>
<name>A0AAQ4E548_AMBAM</name>
<dbReference type="EMBL" id="JARKHS020021992">
    <property type="protein sequence ID" value="KAK8769831.1"/>
    <property type="molecule type" value="Genomic_DNA"/>
</dbReference>
<protein>
    <recommendedName>
        <fullName evidence="2">YqaJ viral recombinase domain-containing protein</fullName>
    </recommendedName>
</protein>
<evidence type="ECO:0000313" key="3">
    <source>
        <dbReference type="EMBL" id="KAK8769831.1"/>
    </source>
</evidence>
<dbReference type="InterPro" id="IPR019080">
    <property type="entry name" value="YqaJ_viral_recombinase"/>
</dbReference>
<sequence length="248" mass="28496">MQDAMVPIDQVELGRPGKRSKKLKTQPCHTSEKYNSSEREIFEALKRVNPKAVVLRSILKLDPEETDSASEDEEMYTFLRNARKSRSTRETFLDGMFLPLSEVERIEKSTRLSSESPIWYAARYGRITATTMSRAPFLGATPGGLWSCSCHGVGLVEIKCPWSLREPNHSVLEAPYLNDQGHLIEKHPYYTQVQAQLHVCRKDNAHFIVWLPHEMSITEVKYNAEFFRPLLQKVRSAWEAYVLPALLE</sequence>
<evidence type="ECO:0000259" key="2">
    <source>
        <dbReference type="Pfam" id="PF09588"/>
    </source>
</evidence>
<proteinExistence type="predicted"/>
<keyword evidence="4" id="KW-1185">Reference proteome</keyword>
<feature type="region of interest" description="Disordered" evidence="1">
    <location>
        <begin position="1"/>
        <end position="34"/>
    </location>
</feature>
<dbReference type="CDD" id="cd22343">
    <property type="entry name" value="PDDEXK_lambda_exonuclease-like"/>
    <property type="match status" value="1"/>
</dbReference>
<evidence type="ECO:0000313" key="4">
    <source>
        <dbReference type="Proteomes" id="UP001321473"/>
    </source>
</evidence>
<dbReference type="AlphaFoldDB" id="A0AAQ4E548"/>
<accession>A0AAQ4E548</accession>
<dbReference type="PANTHER" id="PTHR46609">
    <property type="entry name" value="EXONUCLEASE, PHAGE-TYPE/RECB, C-TERMINAL DOMAIN-CONTAINING PROTEIN"/>
    <property type="match status" value="1"/>
</dbReference>
<dbReference type="Pfam" id="PF09588">
    <property type="entry name" value="YqaJ"/>
    <property type="match status" value="1"/>
</dbReference>
<reference evidence="3 4" key="1">
    <citation type="journal article" date="2023" name="Arcadia Sci">
        <title>De novo assembly of a long-read Amblyomma americanum tick genome.</title>
        <authorList>
            <person name="Chou S."/>
            <person name="Poskanzer K.E."/>
            <person name="Rollins M."/>
            <person name="Thuy-Boun P.S."/>
        </authorList>
    </citation>
    <scope>NUCLEOTIDE SEQUENCE [LARGE SCALE GENOMIC DNA]</scope>
    <source>
        <strain evidence="3">F_SG_1</strain>
        <tissue evidence="3">Salivary glands</tissue>
    </source>
</reference>
<dbReference type="InterPro" id="IPR011335">
    <property type="entry name" value="Restrct_endonuc-II-like"/>
</dbReference>
<dbReference type="InterPro" id="IPR051703">
    <property type="entry name" value="NF-kappa-B_Signaling_Reg"/>
</dbReference>
<dbReference type="GO" id="GO:0006281">
    <property type="term" value="P:DNA repair"/>
    <property type="evidence" value="ECO:0007669"/>
    <property type="project" value="UniProtKB-ARBA"/>
</dbReference>
<dbReference type="PANTHER" id="PTHR46609:SF8">
    <property type="entry name" value="YQAJ VIRAL RECOMBINASE DOMAIN-CONTAINING PROTEIN"/>
    <property type="match status" value="1"/>
</dbReference>
<dbReference type="Proteomes" id="UP001321473">
    <property type="component" value="Unassembled WGS sequence"/>
</dbReference>
<organism evidence="3 4">
    <name type="scientific">Amblyomma americanum</name>
    <name type="common">Lone star tick</name>
    <dbReference type="NCBI Taxonomy" id="6943"/>
    <lineage>
        <taxon>Eukaryota</taxon>
        <taxon>Metazoa</taxon>
        <taxon>Ecdysozoa</taxon>
        <taxon>Arthropoda</taxon>
        <taxon>Chelicerata</taxon>
        <taxon>Arachnida</taxon>
        <taxon>Acari</taxon>
        <taxon>Parasitiformes</taxon>
        <taxon>Ixodida</taxon>
        <taxon>Ixodoidea</taxon>
        <taxon>Ixodidae</taxon>
        <taxon>Amblyomminae</taxon>
        <taxon>Amblyomma</taxon>
    </lineage>
</organism>
<dbReference type="Gene3D" id="3.90.320.10">
    <property type="match status" value="1"/>
</dbReference>
<gene>
    <name evidence="3" type="ORF">V5799_013703</name>
</gene>
<dbReference type="InterPro" id="IPR011604">
    <property type="entry name" value="PDDEXK-like_dom_sf"/>
</dbReference>
<evidence type="ECO:0000256" key="1">
    <source>
        <dbReference type="SAM" id="MobiDB-lite"/>
    </source>
</evidence>